<evidence type="ECO:0000259" key="6">
    <source>
        <dbReference type="PROSITE" id="PS50932"/>
    </source>
</evidence>
<dbReference type="Gene3D" id="1.10.260.40">
    <property type="entry name" value="lambda repressor-like DNA-binding domains"/>
    <property type="match status" value="1"/>
</dbReference>
<keyword evidence="3" id="KW-0238">DNA-binding</keyword>
<name>A0A251XL36_CLAMM</name>
<dbReference type="SMART" id="SM00354">
    <property type="entry name" value="HTH_LACI"/>
    <property type="match status" value="1"/>
</dbReference>
<dbReference type="Pfam" id="PF00356">
    <property type="entry name" value="LacI"/>
    <property type="match status" value="1"/>
</dbReference>
<feature type="compositionally biased region" description="Basic residues" evidence="5">
    <location>
        <begin position="355"/>
        <end position="379"/>
    </location>
</feature>
<dbReference type="InterPro" id="IPR028082">
    <property type="entry name" value="Peripla_BP_I"/>
</dbReference>
<feature type="compositionally biased region" description="Low complexity" evidence="5">
    <location>
        <begin position="459"/>
        <end position="472"/>
    </location>
</feature>
<evidence type="ECO:0000256" key="3">
    <source>
        <dbReference type="ARBA" id="ARBA00023125"/>
    </source>
</evidence>
<keyword evidence="1" id="KW-0678">Repressor</keyword>
<dbReference type="GO" id="GO:0003700">
    <property type="term" value="F:DNA-binding transcription factor activity"/>
    <property type="evidence" value="ECO:0007669"/>
    <property type="project" value="TreeGrafter"/>
</dbReference>
<keyword evidence="4" id="KW-0804">Transcription</keyword>
<dbReference type="CDD" id="cd06288">
    <property type="entry name" value="PBP1_sucrose_transcription_regulator"/>
    <property type="match status" value="1"/>
</dbReference>
<feature type="region of interest" description="Disordered" evidence="5">
    <location>
        <begin position="327"/>
        <end position="379"/>
    </location>
</feature>
<evidence type="ECO:0000256" key="5">
    <source>
        <dbReference type="SAM" id="MobiDB-lite"/>
    </source>
</evidence>
<comment type="caution">
    <text evidence="7">The sequence shown here is derived from an EMBL/GenBank/DDBJ whole genome shotgun (WGS) entry which is preliminary data.</text>
</comment>
<evidence type="ECO:0000256" key="4">
    <source>
        <dbReference type="ARBA" id="ARBA00023163"/>
    </source>
</evidence>
<protein>
    <submittedName>
        <fullName evidence="7">Catabolite control protein A</fullName>
    </submittedName>
</protein>
<dbReference type="Proteomes" id="UP000195062">
    <property type="component" value="Unassembled WGS sequence"/>
</dbReference>
<dbReference type="PROSITE" id="PS50932">
    <property type="entry name" value="HTH_LACI_2"/>
    <property type="match status" value="1"/>
</dbReference>
<dbReference type="InterPro" id="IPR010982">
    <property type="entry name" value="Lambda_DNA-bd_dom_sf"/>
</dbReference>
<dbReference type="PANTHER" id="PTHR30146:SF148">
    <property type="entry name" value="HTH-TYPE TRANSCRIPTIONAL REPRESSOR PURR-RELATED"/>
    <property type="match status" value="1"/>
</dbReference>
<evidence type="ECO:0000313" key="8">
    <source>
        <dbReference type="Proteomes" id="UP000195062"/>
    </source>
</evidence>
<reference evidence="7 8" key="1">
    <citation type="submission" date="2016-08" db="EMBL/GenBank/DDBJ databases">
        <title>Genome sequence of Clavibacter michiganensis subsp. michiganensis strain CASJ007.</title>
        <authorList>
            <person name="Thapa S.P."/>
            <person name="Coaker G."/>
        </authorList>
    </citation>
    <scope>NUCLEOTIDE SEQUENCE [LARGE SCALE GENOMIC DNA]</scope>
    <source>
        <strain evidence="7">CASJ007</strain>
    </source>
</reference>
<dbReference type="Pfam" id="PF00532">
    <property type="entry name" value="Peripla_BP_1"/>
    <property type="match status" value="1"/>
</dbReference>
<keyword evidence="2" id="KW-0805">Transcription regulation</keyword>
<dbReference type="AlphaFoldDB" id="A0A251XL36"/>
<proteinExistence type="predicted"/>
<dbReference type="SUPFAM" id="SSF53822">
    <property type="entry name" value="Periplasmic binding protein-like I"/>
    <property type="match status" value="1"/>
</dbReference>
<sequence length="561" mass="60148">MRQKRPTLADVARLAGLSPTAASQILNGTPETRFSEDSHRRVLAAAAELGYRPNMGARALRTDRSLTIGFISDVVATTRFASGLIRGALVEAERAGHVVLVLETGGEEAREAEAVSAVLDRQVDGIVFATMRARELVVPDVPASTHVVMLNATSPHHGSSVLPDEEEGGRRAVDLLAAAGHSDGIALLGSDIATERSLFRSETVARRLHGIRAEMAELGLRFAAERSCGDWEPDAGYEAAGAILDAAPGTRAILCLNDRLAFGAYQACQERGIRVGIDVSLVGFDNDELASYLRPASRPSPSLTRRWDERPFVSSCATPSRASASWGCPWSSAARSPRSRRRTAARPGSLPRAWRPWRRRPDRGHRGRAGLLSRGRRQRPLHHVIRLHRVRQPERPRAHDVEAAALVEPDGARVVLVDAEPDAGIRAEAALPASSRATRSVSAMRGRATPTPCDPPRRTPCSARSPAAAAARRCGRRGRPPPPRRRASRRGRKGRPGRRDPGCSPCEPRQPRGPGTTEGPAEAGPSCAAGRACASRAAVLDGVDVHRDAGPKVVETVAFCT</sequence>
<dbReference type="SUPFAM" id="SSF47413">
    <property type="entry name" value="lambda repressor-like DNA-binding domains"/>
    <property type="match status" value="1"/>
</dbReference>
<dbReference type="Gene3D" id="3.40.50.2300">
    <property type="match status" value="2"/>
</dbReference>
<feature type="compositionally biased region" description="Basic residues" evidence="5">
    <location>
        <begin position="473"/>
        <end position="496"/>
    </location>
</feature>
<feature type="domain" description="HTH lacI-type" evidence="6">
    <location>
        <begin position="6"/>
        <end position="62"/>
    </location>
</feature>
<organism evidence="7 8">
    <name type="scientific">Clavibacter michiganensis subsp. michiganensis</name>
    <dbReference type="NCBI Taxonomy" id="33013"/>
    <lineage>
        <taxon>Bacteria</taxon>
        <taxon>Bacillati</taxon>
        <taxon>Actinomycetota</taxon>
        <taxon>Actinomycetes</taxon>
        <taxon>Micrococcales</taxon>
        <taxon>Microbacteriaceae</taxon>
        <taxon>Clavibacter</taxon>
    </lineage>
</organism>
<dbReference type="EMBL" id="MDHH01000001">
    <property type="protein sequence ID" value="OUE04197.1"/>
    <property type="molecule type" value="Genomic_DNA"/>
</dbReference>
<dbReference type="PANTHER" id="PTHR30146">
    <property type="entry name" value="LACI-RELATED TRANSCRIPTIONAL REPRESSOR"/>
    <property type="match status" value="1"/>
</dbReference>
<dbReference type="GO" id="GO:0000976">
    <property type="term" value="F:transcription cis-regulatory region binding"/>
    <property type="evidence" value="ECO:0007669"/>
    <property type="project" value="TreeGrafter"/>
</dbReference>
<dbReference type="CDD" id="cd01392">
    <property type="entry name" value="HTH_LacI"/>
    <property type="match status" value="1"/>
</dbReference>
<feature type="compositionally biased region" description="Low complexity" evidence="5">
    <location>
        <begin position="345"/>
        <end position="354"/>
    </location>
</feature>
<dbReference type="InterPro" id="IPR000843">
    <property type="entry name" value="HTH_LacI"/>
</dbReference>
<feature type="region of interest" description="Disordered" evidence="5">
    <location>
        <begin position="428"/>
        <end position="528"/>
    </location>
</feature>
<evidence type="ECO:0000256" key="1">
    <source>
        <dbReference type="ARBA" id="ARBA00022491"/>
    </source>
</evidence>
<dbReference type="InterPro" id="IPR001761">
    <property type="entry name" value="Peripla_BP/Lac1_sug-bd_dom"/>
</dbReference>
<keyword evidence="8" id="KW-1185">Reference proteome</keyword>
<gene>
    <name evidence="7" type="primary">ccpA_2</name>
    <name evidence="7" type="ORF">CMMCAS07_04555</name>
</gene>
<accession>A0A251XL36</accession>
<evidence type="ECO:0000256" key="2">
    <source>
        <dbReference type="ARBA" id="ARBA00023015"/>
    </source>
</evidence>
<evidence type="ECO:0000313" key="7">
    <source>
        <dbReference type="EMBL" id="OUE04197.1"/>
    </source>
</evidence>